<dbReference type="InterPro" id="IPR038763">
    <property type="entry name" value="DHH_sf"/>
</dbReference>
<accession>A0A242J5Z0</accession>
<sequence>MTVQQEIVDTIKKYDKIIIHRHLRPDPDALGSQVGLAELLRESFPEKEIRQVGETIEGLRFLAEMQEVEDAFYQGALVIVTDTANSPRISDQRYQLAEKLIKIDHHPNDDPYGDLVWVNTKASSCSEMIAEFALMFPELFKMNVEAARLLYAGIVGDTGRFLYPSTTSRTLEIASILRNYPFDASALNREIEQMPMKVAKLSGYLYQNIQVDENGAGRIILPQEILDKYGIDDSETASIVSLPGVIDEVLAWGIFVQQPSGHYRVRLRSKGPVINELAKRHHGGGHPLASGANAKDLAEVEEIYKEIQDICQSYKSRETK</sequence>
<dbReference type="AlphaFoldDB" id="A0A242J5Z0"/>
<dbReference type="EMBL" id="RKNM01000010">
    <property type="protein sequence ID" value="ROX55488.1"/>
    <property type="molecule type" value="Genomic_DNA"/>
</dbReference>
<evidence type="ECO:0000313" key="3">
    <source>
        <dbReference type="EMBL" id="AYM73708.1"/>
    </source>
</evidence>
<dbReference type="GO" id="GO:0003676">
    <property type="term" value="F:nucleic acid binding"/>
    <property type="evidence" value="ECO:0007669"/>
    <property type="project" value="InterPro"/>
</dbReference>
<evidence type="ECO:0000313" key="9">
    <source>
        <dbReference type="Proteomes" id="UP000281752"/>
    </source>
</evidence>
<dbReference type="RefSeq" id="WP_002291016.1">
    <property type="nucleotide sequence ID" value="NZ_CABGIO010000021.1"/>
</dbReference>
<dbReference type="EMBL" id="QOVC01000004">
    <property type="protein sequence ID" value="KAA0691004.1"/>
    <property type="molecule type" value="Genomic_DNA"/>
</dbReference>
<evidence type="ECO:0000313" key="4">
    <source>
        <dbReference type="EMBL" id="KAA0691004.1"/>
    </source>
</evidence>
<dbReference type="Proteomes" id="UP000275747">
    <property type="component" value="Chromosome"/>
</dbReference>
<dbReference type="Gene3D" id="3.10.310.30">
    <property type="match status" value="1"/>
</dbReference>
<feature type="domain" description="DDH" evidence="1">
    <location>
        <begin position="16"/>
        <end position="154"/>
    </location>
</feature>
<dbReference type="EMBL" id="NGKW01000001">
    <property type="protein sequence ID" value="OTN96104.1"/>
    <property type="molecule type" value="Genomic_DNA"/>
</dbReference>
<evidence type="ECO:0000313" key="8">
    <source>
        <dbReference type="Proteomes" id="UP000275747"/>
    </source>
</evidence>
<evidence type="ECO:0000259" key="2">
    <source>
        <dbReference type="Pfam" id="PF02272"/>
    </source>
</evidence>
<dbReference type="InterPro" id="IPR003156">
    <property type="entry name" value="DHHA1_dom"/>
</dbReference>
<dbReference type="Pfam" id="PF02272">
    <property type="entry name" value="DHHA1"/>
    <property type="match status" value="1"/>
</dbReference>
<reference evidence="5 7" key="1">
    <citation type="submission" date="2017-05" db="EMBL/GenBank/DDBJ databases">
        <title>The Genome Sequence of Enterococcus faecium 7H8_DIV0219.</title>
        <authorList>
            <consortium name="The Broad Institute Genomics Platform"/>
            <consortium name="The Broad Institute Genomic Center for Infectious Diseases"/>
            <person name="Earl A."/>
            <person name="Manson A."/>
            <person name="Schwartman J."/>
            <person name="Gilmore M."/>
            <person name="Abouelleil A."/>
            <person name="Cao P."/>
            <person name="Chapman S."/>
            <person name="Cusick C."/>
            <person name="Shea T."/>
            <person name="Young S."/>
            <person name="Neafsey D."/>
            <person name="Nusbaum C."/>
            <person name="Birren B."/>
        </authorList>
    </citation>
    <scope>NUCLEOTIDE SEQUENCE [LARGE SCALE GENOMIC DNA]</scope>
    <source>
        <strain evidence="5 7">7H8_DIV0219</strain>
    </source>
</reference>
<dbReference type="InterPro" id="IPR051319">
    <property type="entry name" value="Oligoribo/pAp-PDE_c-di-AMP_PDE"/>
</dbReference>
<gene>
    <name evidence="5" type="ORF">A5810_000436</name>
    <name evidence="3" type="ORF">D9Z05_10825</name>
    <name evidence="4" type="ORF">DTX73_05695</name>
    <name evidence="6" type="ORF">EGW36_08715</name>
</gene>
<dbReference type="Gene3D" id="3.90.1640.10">
    <property type="entry name" value="inorganic pyrophosphatase (n-terminal core)"/>
    <property type="match status" value="1"/>
</dbReference>
<evidence type="ECO:0000313" key="7">
    <source>
        <dbReference type="Proteomes" id="UP000194885"/>
    </source>
</evidence>
<dbReference type="Proteomes" id="UP000281752">
    <property type="component" value="Unassembled WGS sequence"/>
</dbReference>
<evidence type="ECO:0000313" key="5">
    <source>
        <dbReference type="EMBL" id="OTN96104.1"/>
    </source>
</evidence>
<reference evidence="4 10" key="2">
    <citation type="submission" date="2018-07" db="EMBL/GenBank/DDBJ databases">
        <title>High quality draft genome sequencing of Enterococcus faecium exhibiting probiotic potential isolated from mucus of freshwater fish.</title>
        <authorList>
            <person name="El-Jeni R."/>
            <person name="Ghedira K."/>
            <person name="Abdelhak S."/>
            <person name="El-Bour M."/>
            <person name="Bouhaouala-Zahar B."/>
        </authorList>
    </citation>
    <scope>NUCLEOTIDE SEQUENCE [LARGE SCALE GENOMIC DNA]</scope>
    <source>
        <strain evidence="4 10">R.A73</strain>
    </source>
</reference>
<dbReference type="Pfam" id="PF01368">
    <property type="entry name" value="DHH"/>
    <property type="match status" value="1"/>
</dbReference>
<reference evidence="3 8" key="3">
    <citation type="submission" date="2018-10" db="EMBL/GenBank/DDBJ databases">
        <title>Escaping from acidified nitrite in gastric host defense: Transcriptomic basis for resistance to free nitrous acid in Enterococcus faecalis.</title>
        <authorList>
            <person name="Yu Z."/>
            <person name="Shi D."/>
            <person name="Liu W."/>
            <person name="Meng F."/>
        </authorList>
    </citation>
    <scope>NUCLEOTIDE SEQUENCE [LARGE SCALE GENOMIC DNA]</scope>
    <source>
        <strain evidence="3 8">JE1</strain>
    </source>
</reference>
<evidence type="ECO:0000313" key="10">
    <source>
        <dbReference type="Proteomes" id="UP000448762"/>
    </source>
</evidence>
<protein>
    <submittedName>
        <fullName evidence="3">Bifunctional oligoribonuclease/PAP phosphatase NrnA</fullName>
    </submittedName>
    <submittedName>
        <fullName evidence="5">Phosphoesterase RecJ protein</fullName>
    </submittedName>
</protein>
<name>A0A242J5Z0_ENTFC</name>
<evidence type="ECO:0000313" key="6">
    <source>
        <dbReference type="EMBL" id="ROX55488.1"/>
    </source>
</evidence>
<dbReference type="PANTHER" id="PTHR47618:SF1">
    <property type="entry name" value="BIFUNCTIONAL OLIGORIBONUCLEASE AND PAP PHOSPHATASE NRNA"/>
    <property type="match status" value="1"/>
</dbReference>
<feature type="domain" description="DHHA1" evidence="2">
    <location>
        <begin position="228"/>
        <end position="312"/>
    </location>
</feature>
<dbReference type="Proteomes" id="UP000194885">
    <property type="component" value="Unassembled WGS sequence"/>
</dbReference>
<organism evidence="5 7">
    <name type="scientific">Enterococcus faecium</name>
    <name type="common">Streptococcus faecium</name>
    <dbReference type="NCBI Taxonomy" id="1352"/>
    <lineage>
        <taxon>Bacteria</taxon>
        <taxon>Bacillati</taxon>
        <taxon>Bacillota</taxon>
        <taxon>Bacilli</taxon>
        <taxon>Lactobacillales</taxon>
        <taxon>Enterococcaceae</taxon>
        <taxon>Enterococcus</taxon>
    </lineage>
</organism>
<dbReference type="EMBL" id="CP033041">
    <property type="protein sequence ID" value="AYM73708.1"/>
    <property type="molecule type" value="Genomic_DNA"/>
</dbReference>
<reference evidence="6 9" key="4">
    <citation type="submission" date="2018-10" db="EMBL/GenBank/DDBJ databases">
        <title>Genotypes and phenotypes of Enterococci isolated from broiler chickens.</title>
        <authorList>
            <person name="Muhammad A.R."/>
            <person name="Diarra M.S."/>
        </authorList>
    </citation>
    <scope>NUCLEOTIDE SEQUENCE [LARGE SCALE GENOMIC DNA]</scope>
    <source>
        <strain evidence="6 9">P5 C A 35</strain>
    </source>
</reference>
<dbReference type="Proteomes" id="UP000448762">
    <property type="component" value="Unassembled WGS sequence"/>
</dbReference>
<dbReference type="InterPro" id="IPR001667">
    <property type="entry name" value="DDH_dom"/>
</dbReference>
<dbReference type="PANTHER" id="PTHR47618">
    <property type="entry name" value="BIFUNCTIONAL OLIGORIBONUCLEASE AND PAP PHOSPHATASE NRNA"/>
    <property type="match status" value="1"/>
</dbReference>
<evidence type="ECO:0000259" key="1">
    <source>
        <dbReference type="Pfam" id="PF01368"/>
    </source>
</evidence>
<proteinExistence type="predicted"/>
<dbReference type="SUPFAM" id="SSF64182">
    <property type="entry name" value="DHH phosphoesterases"/>
    <property type="match status" value="1"/>
</dbReference>